<dbReference type="InterPro" id="IPR002889">
    <property type="entry name" value="WSC_carb-bd"/>
</dbReference>
<dbReference type="PROSITE" id="PS51212">
    <property type="entry name" value="WSC"/>
    <property type="match status" value="1"/>
</dbReference>
<organism evidence="2 3">
    <name type="scientific">Brachionus plicatilis</name>
    <name type="common">Marine rotifer</name>
    <name type="synonym">Brachionus muelleri</name>
    <dbReference type="NCBI Taxonomy" id="10195"/>
    <lineage>
        <taxon>Eukaryota</taxon>
        <taxon>Metazoa</taxon>
        <taxon>Spiralia</taxon>
        <taxon>Gnathifera</taxon>
        <taxon>Rotifera</taxon>
        <taxon>Eurotatoria</taxon>
        <taxon>Monogononta</taxon>
        <taxon>Pseudotrocha</taxon>
        <taxon>Ploima</taxon>
        <taxon>Brachionidae</taxon>
        <taxon>Brachionus</taxon>
    </lineage>
</organism>
<keyword evidence="3" id="KW-1185">Reference proteome</keyword>
<dbReference type="STRING" id="10195.A0A3M7RB81"/>
<name>A0A3M7RB81_BRAPC</name>
<dbReference type="Proteomes" id="UP000276133">
    <property type="component" value="Unassembled WGS sequence"/>
</dbReference>
<dbReference type="AlphaFoldDB" id="A0A3M7RB81"/>
<proteinExistence type="predicted"/>
<sequence length="256" mass="29846">MSTHQCICEGFYDGLTKIDVSNCINCTNENCKRYNVFLLTANNEMEIKCPKTAFVGFEFNCSVTIKKPSRKTLAIDFGINNKSLVINTDNFPFNFQVSYTSPGHYLLKVNVQNHKMNVQTTIYVYDDNNSILTEDKEKEFIFKEKGIYLGCFYDQNYFNTKNEEIKSFIEKNMTQELCFNECKEANYQYAILKNSLECYCSNKYGMNGVRNDYDCNCICLGKIEEFCGCQNSYIVFSLKIEKLSHFSLNEWLYKIN</sequence>
<reference evidence="2 3" key="1">
    <citation type="journal article" date="2018" name="Sci. Rep.">
        <title>Genomic signatures of local adaptation to the degree of environmental predictability in rotifers.</title>
        <authorList>
            <person name="Franch-Gras L."/>
            <person name="Hahn C."/>
            <person name="Garcia-Roger E.M."/>
            <person name="Carmona M.J."/>
            <person name="Serra M."/>
            <person name="Gomez A."/>
        </authorList>
    </citation>
    <scope>NUCLEOTIDE SEQUENCE [LARGE SCALE GENOMIC DNA]</scope>
    <source>
        <strain evidence="2">HYR1</strain>
    </source>
</reference>
<dbReference type="OrthoDB" id="5985073at2759"/>
<evidence type="ECO:0000313" key="2">
    <source>
        <dbReference type="EMBL" id="RNA20853.1"/>
    </source>
</evidence>
<evidence type="ECO:0000313" key="3">
    <source>
        <dbReference type="Proteomes" id="UP000276133"/>
    </source>
</evidence>
<accession>A0A3M7RB81</accession>
<gene>
    <name evidence="2" type="ORF">BpHYR1_045857</name>
</gene>
<dbReference type="Pfam" id="PF01822">
    <property type="entry name" value="WSC"/>
    <property type="match status" value="1"/>
</dbReference>
<evidence type="ECO:0000259" key="1">
    <source>
        <dbReference type="PROSITE" id="PS51212"/>
    </source>
</evidence>
<comment type="caution">
    <text evidence="2">The sequence shown here is derived from an EMBL/GenBank/DDBJ whole genome shotgun (WGS) entry which is preliminary data.</text>
</comment>
<protein>
    <submittedName>
        <fullName evidence="2">WSC domain-containing 1</fullName>
    </submittedName>
</protein>
<feature type="domain" description="WSC" evidence="1">
    <location>
        <begin position="145"/>
        <end position="239"/>
    </location>
</feature>
<dbReference type="SMART" id="SM00321">
    <property type="entry name" value="WSC"/>
    <property type="match status" value="1"/>
</dbReference>
<dbReference type="EMBL" id="REGN01003771">
    <property type="protein sequence ID" value="RNA20853.1"/>
    <property type="molecule type" value="Genomic_DNA"/>
</dbReference>